<sequence>MRSVFVFLLMIPLVYGQQFNAMSEFGLAPPQLWASSQLFTDSVQVQLQLDYPDVQIRYRTDGQEVTESDALYNGPLTLTQSSQIMAKAFHPELQSSDYVSMTVDKIRYDIRTAIIQTSERPHESYKGLGPSGLVDLKRGSTAFRGNSAWMGFQTDSLQLILRLKSPLEIEEVKVGFLEDQGSWIFGPSHIVVFHKGDAVGAVLYKEAASSQAKEVALISIPIEKGTYTELSILIQPLASIPDWHDGAGTTPWLFLDEILIN</sequence>
<dbReference type="AlphaFoldDB" id="A0A2A4GER4"/>
<evidence type="ECO:0000259" key="1">
    <source>
        <dbReference type="Pfam" id="PF13290"/>
    </source>
</evidence>
<dbReference type="Pfam" id="PF13290">
    <property type="entry name" value="CHB_HEX_C_1"/>
    <property type="match status" value="1"/>
</dbReference>
<name>A0A2A4GER4_9FLAO</name>
<organism evidence="2 3">
    <name type="scientific">Sediminicola luteus</name>
    <dbReference type="NCBI Taxonomy" id="319238"/>
    <lineage>
        <taxon>Bacteria</taxon>
        <taxon>Pseudomonadati</taxon>
        <taxon>Bacteroidota</taxon>
        <taxon>Flavobacteriia</taxon>
        <taxon>Flavobacteriales</taxon>
        <taxon>Flavobacteriaceae</taxon>
        <taxon>Sediminicola</taxon>
    </lineage>
</organism>
<protein>
    <recommendedName>
        <fullName evidence="1">GH29D-like beta-sandwich domain-containing protein</fullName>
    </recommendedName>
</protein>
<dbReference type="EMBL" id="NBWU01000001">
    <property type="protein sequence ID" value="PCE66498.1"/>
    <property type="molecule type" value="Genomic_DNA"/>
</dbReference>
<evidence type="ECO:0000313" key="3">
    <source>
        <dbReference type="Proteomes" id="UP000219559"/>
    </source>
</evidence>
<reference evidence="2 3" key="1">
    <citation type="submission" date="2017-04" db="EMBL/GenBank/DDBJ databases">
        <title>A new member of the family Flavobacteriaceae isolated from ascidians.</title>
        <authorList>
            <person name="Chen L."/>
        </authorList>
    </citation>
    <scope>NUCLEOTIDE SEQUENCE [LARGE SCALE GENOMIC DNA]</scope>
    <source>
        <strain evidence="2 3">HQA918</strain>
    </source>
</reference>
<accession>A0A2A4GER4</accession>
<proteinExistence type="predicted"/>
<feature type="domain" description="GH29D-like beta-sandwich" evidence="1">
    <location>
        <begin position="38"/>
        <end position="99"/>
    </location>
</feature>
<gene>
    <name evidence="2" type="ORF">B7P33_04165</name>
</gene>
<dbReference type="RefSeq" id="WP_097442020.1">
    <property type="nucleotide sequence ID" value="NZ_NBWU01000001.1"/>
</dbReference>
<dbReference type="Proteomes" id="UP000219559">
    <property type="component" value="Unassembled WGS sequence"/>
</dbReference>
<keyword evidence="3" id="KW-1185">Reference proteome</keyword>
<dbReference type="OrthoDB" id="9806464at2"/>
<dbReference type="InterPro" id="IPR059177">
    <property type="entry name" value="GH29D-like_dom"/>
</dbReference>
<comment type="caution">
    <text evidence="2">The sequence shown here is derived from an EMBL/GenBank/DDBJ whole genome shotgun (WGS) entry which is preliminary data.</text>
</comment>
<evidence type="ECO:0000313" key="2">
    <source>
        <dbReference type="EMBL" id="PCE66498.1"/>
    </source>
</evidence>